<dbReference type="InterPro" id="IPR021271">
    <property type="entry name" value="DUF2850"/>
</dbReference>
<dbReference type="EMBL" id="DACRBY010000009">
    <property type="protein sequence ID" value="HAS8540004.1"/>
    <property type="molecule type" value="Genomic_DNA"/>
</dbReference>
<reference evidence="2" key="2">
    <citation type="submission" date="2019-01" db="EMBL/GenBank/DDBJ databases">
        <authorList>
            <consortium name="NCBI Pathogen Detection Project"/>
        </authorList>
    </citation>
    <scope>NUCLEOTIDE SEQUENCE</scope>
    <source>
        <strain evidence="2">BCW_3452</strain>
    </source>
</reference>
<dbReference type="Proteomes" id="UP000863257">
    <property type="component" value="Unassembled WGS sequence"/>
</dbReference>
<proteinExistence type="predicted"/>
<protein>
    <submittedName>
        <fullName evidence="2">DUF2850 domain-containing protein</fullName>
    </submittedName>
</protein>
<evidence type="ECO:0000313" key="2">
    <source>
        <dbReference type="EMBL" id="HAS8540004.1"/>
    </source>
</evidence>
<dbReference type="OrthoDB" id="5824286at2"/>
<dbReference type="Pfam" id="PF11012">
    <property type="entry name" value="DUF2850"/>
    <property type="match status" value="1"/>
</dbReference>
<name>A0A087IPE5_VIBVL</name>
<sequence>MNEKKMSSASKKSTAVNGQLLTEELRRKKRKLLERILMGLALVGTVIVLLMYGDLITRLINPPMPKSMIYGKWVEQDVAPYAREVLILNESGVTVNGSLVTTNFDFDGKYFEYRVGGETRRFRFIGQQYIEMKLDSDAHYLPIFQLEGKQNLSLR</sequence>
<gene>
    <name evidence="2" type="ORF">I7730_09405</name>
    <name evidence="3" type="ORF">J0J18_07635</name>
</gene>
<reference evidence="3" key="3">
    <citation type="submission" date="2021-03" db="EMBL/GenBank/DDBJ databases">
        <title>Study of the foodborne Vibrio vulnificus isolates from China.</title>
        <authorList>
            <person name="Zheng Z."/>
            <person name="Ye L."/>
        </authorList>
    </citation>
    <scope>NUCLEOTIDE SEQUENCE</scope>
    <source>
        <strain evidence="3">Vv1582</strain>
    </source>
</reference>
<dbReference type="AlphaFoldDB" id="A0A087IPE5"/>
<feature type="transmembrane region" description="Helical" evidence="1">
    <location>
        <begin position="36"/>
        <end position="53"/>
    </location>
</feature>
<comment type="caution">
    <text evidence="2">The sequence shown here is derived from an EMBL/GenBank/DDBJ whole genome shotgun (WGS) entry which is preliminary data.</text>
</comment>
<accession>A0A087IPE5</accession>
<dbReference type="RefSeq" id="WP_038941324.1">
    <property type="nucleotide sequence ID" value="NZ_CP014636.1"/>
</dbReference>
<keyword evidence="1" id="KW-0472">Membrane</keyword>
<dbReference type="Proteomes" id="UP000664056">
    <property type="component" value="Unassembled WGS sequence"/>
</dbReference>
<evidence type="ECO:0000313" key="3">
    <source>
        <dbReference type="EMBL" id="MBN8121596.1"/>
    </source>
</evidence>
<dbReference type="EMBL" id="JAFKOQ010000003">
    <property type="protein sequence ID" value="MBN8121596.1"/>
    <property type="molecule type" value="Genomic_DNA"/>
</dbReference>
<evidence type="ECO:0000256" key="1">
    <source>
        <dbReference type="SAM" id="Phobius"/>
    </source>
</evidence>
<reference evidence="2" key="1">
    <citation type="journal article" date="2018" name="Genome Biol.">
        <title>SKESA: strategic k-mer extension for scrupulous assemblies.</title>
        <authorList>
            <person name="Souvorov A."/>
            <person name="Agarwala R."/>
            <person name="Lipman D.J."/>
        </authorList>
    </citation>
    <scope>NUCLEOTIDE SEQUENCE</scope>
    <source>
        <strain evidence="2">BCW_3452</strain>
    </source>
</reference>
<keyword evidence="1" id="KW-0812">Transmembrane</keyword>
<keyword evidence="1" id="KW-1133">Transmembrane helix</keyword>
<organism evidence="2">
    <name type="scientific">Vibrio vulnificus</name>
    <dbReference type="NCBI Taxonomy" id="672"/>
    <lineage>
        <taxon>Bacteria</taxon>
        <taxon>Pseudomonadati</taxon>
        <taxon>Pseudomonadota</taxon>
        <taxon>Gammaproteobacteria</taxon>
        <taxon>Vibrionales</taxon>
        <taxon>Vibrionaceae</taxon>
        <taxon>Vibrio</taxon>
    </lineage>
</organism>